<gene>
    <name evidence="1" type="ORF">F1735_21770</name>
</gene>
<dbReference type="EMBL" id="WHJF01000065">
    <property type="protein sequence ID" value="NHZ64896.1"/>
    <property type="molecule type" value="Genomic_DNA"/>
</dbReference>
<dbReference type="Gene3D" id="3.10.450.170">
    <property type="entry name" value="type vi secretion system effector-immunity co pseudomonas protegens"/>
    <property type="match status" value="1"/>
</dbReference>
<keyword evidence="2" id="KW-1185">Reference proteome</keyword>
<comment type="caution">
    <text evidence="1">The sequence shown here is derived from an EMBL/GenBank/DDBJ whole genome shotgun (WGS) entry which is preliminary data.</text>
</comment>
<evidence type="ECO:0000313" key="1">
    <source>
        <dbReference type="EMBL" id="NHZ64896.1"/>
    </source>
</evidence>
<dbReference type="Proteomes" id="UP000610594">
    <property type="component" value="Unassembled WGS sequence"/>
</dbReference>
<name>A0ABX0MXA3_9BURK</name>
<accession>A0ABX0MXA3</accession>
<proteinExistence type="predicted"/>
<evidence type="ECO:0000313" key="2">
    <source>
        <dbReference type="Proteomes" id="UP000610594"/>
    </source>
</evidence>
<dbReference type="RefSeq" id="WP_167238909.1">
    <property type="nucleotide sequence ID" value="NZ_WHJF01000065.1"/>
</dbReference>
<sequence length="136" mass="15013">MAALGGLLTCSLVFGAGFNAKNVKPSGLTVAQAEQVLRVVLKHERYKTYDRRLWIDGPWLTEGMPSIPGYHSFGVVYIVNTQGHYSINIFTGDVWQTESCERYSFPALMAIQERIALKTGKKLASDDDARSDVGCP</sequence>
<organism evidence="1 2">
    <name type="scientific">Massilia genomosp. 1</name>
    <dbReference type="NCBI Taxonomy" id="2609280"/>
    <lineage>
        <taxon>Bacteria</taxon>
        <taxon>Pseudomonadati</taxon>
        <taxon>Pseudomonadota</taxon>
        <taxon>Betaproteobacteria</taxon>
        <taxon>Burkholderiales</taxon>
        <taxon>Oxalobacteraceae</taxon>
        <taxon>Telluria group</taxon>
        <taxon>Massilia</taxon>
    </lineage>
</organism>
<dbReference type="Pfam" id="PF21576">
    <property type="entry name" value="T6SS_Tgi2PP"/>
    <property type="match status" value="1"/>
</dbReference>
<dbReference type="InterPro" id="IPR049066">
    <property type="entry name" value="T6SS_Tgi2PP"/>
</dbReference>
<reference evidence="1 2" key="1">
    <citation type="submission" date="2019-10" db="EMBL/GenBank/DDBJ databases">
        <title>Taxonomy of Antarctic Massilia spp.: description of Massilia rubra sp. nov., Massilia aquatica sp. nov., Massilia mucilaginosa sp. nov., Massilia frigida sp. nov. isolated from streams, lakes and regoliths.</title>
        <authorList>
            <person name="Holochova P."/>
            <person name="Sedlacek I."/>
            <person name="Kralova S."/>
            <person name="Maslanova I."/>
            <person name="Busse H.-J."/>
            <person name="Stankova E."/>
            <person name="Vrbovska V."/>
            <person name="Kovarovic V."/>
            <person name="Bartak M."/>
            <person name="Svec P."/>
            <person name="Pantucek R."/>
        </authorList>
    </citation>
    <scope>NUCLEOTIDE SEQUENCE [LARGE SCALE GENOMIC DNA]</scope>
    <source>
        <strain evidence="1 2">CCM 8694</strain>
    </source>
</reference>
<protein>
    <submittedName>
        <fullName evidence="1">Uncharacterized protein</fullName>
    </submittedName>
</protein>